<dbReference type="Gene3D" id="3.30.9.10">
    <property type="entry name" value="D-Amino Acid Oxidase, subunit A, domain 2"/>
    <property type="match status" value="1"/>
</dbReference>
<evidence type="ECO:0000313" key="4">
    <source>
        <dbReference type="Proteomes" id="UP001168613"/>
    </source>
</evidence>
<dbReference type="Gene3D" id="3.50.50.60">
    <property type="entry name" value="FAD/NAD(P)-binding domain"/>
    <property type="match status" value="2"/>
</dbReference>
<name>A0ABT8EFG6_9BURK</name>
<dbReference type="InterPro" id="IPR036188">
    <property type="entry name" value="FAD/NAD-bd_sf"/>
</dbReference>
<gene>
    <name evidence="3" type="ORF">LMS43_01925</name>
</gene>
<dbReference type="SUPFAM" id="SSF51905">
    <property type="entry name" value="FAD/NAD(P)-binding domain"/>
    <property type="match status" value="1"/>
</dbReference>
<dbReference type="PANTHER" id="PTHR13847">
    <property type="entry name" value="SARCOSINE DEHYDROGENASE-RELATED"/>
    <property type="match status" value="1"/>
</dbReference>
<dbReference type="Pfam" id="PF01266">
    <property type="entry name" value="DAO"/>
    <property type="match status" value="1"/>
</dbReference>
<protein>
    <submittedName>
        <fullName evidence="3">FAD-binding oxidoreductase</fullName>
    </submittedName>
</protein>
<reference evidence="3" key="1">
    <citation type="submission" date="2021-11" db="EMBL/GenBank/DDBJ databases">
        <title>Draft genome sequence of Alcaligenes endophyticus type strain CCUG 75668T.</title>
        <authorList>
            <person name="Salva-Serra F."/>
            <person name="Duran R.E."/>
            <person name="Seeger M."/>
            <person name="Moore E.R.B."/>
            <person name="Jaen-Luchoro D."/>
        </authorList>
    </citation>
    <scope>NUCLEOTIDE SEQUENCE</scope>
    <source>
        <strain evidence="3">CCUG 75668</strain>
    </source>
</reference>
<dbReference type="Proteomes" id="UP001168613">
    <property type="component" value="Unassembled WGS sequence"/>
</dbReference>
<evidence type="ECO:0000256" key="1">
    <source>
        <dbReference type="ARBA" id="ARBA00023002"/>
    </source>
</evidence>
<proteinExistence type="predicted"/>
<dbReference type="SUPFAM" id="SSF54373">
    <property type="entry name" value="FAD-linked reductases, C-terminal domain"/>
    <property type="match status" value="1"/>
</dbReference>
<dbReference type="EMBL" id="JAJHNU010000001">
    <property type="protein sequence ID" value="MDN4120039.1"/>
    <property type="molecule type" value="Genomic_DNA"/>
</dbReference>
<evidence type="ECO:0000313" key="3">
    <source>
        <dbReference type="EMBL" id="MDN4120039.1"/>
    </source>
</evidence>
<feature type="domain" description="FAD dependent oxidoreductase" evidence="2">
    <location>
        <begin position="4"/>
        <end position="395"/>
    </location>
</feature>
<keyword evidence="1" id="KW-0560">Oxidoreductase</keyword>
<dbReference type="InterPro" id="IPR006076">
    <property type="entry name" value="FAD-dep_OxRdtase"/>
</dbReference>
<comment type="caution">
    <text evidence="3">The sequence shown here is derived from an EMBL/GenBank/DDBJ whole genome shotgun (WGS) entry which is preliminary data.</text>
</comment>
<organism evidence="3 4">
    <name type="scientific">Alcaligenes endophyticus</name>
    <dbReference type="NCBI Taxonomy" id="1929088"/>
    <lineage>
        <taxon>Bacteria</taxon>
        <taxon>Pseudomonadati</taxon>
        <taxon>Pseudomonadota</taxon>
        <taxon>Betaproteobacteria</taxon>
        <taxon>Burkholderiales</taxon>
        <taxon>Alcaligenaceae</taxon>
        <taxon>Alcaligenes</taxon>
    </lineage>
</organism>
<accession>A0ABT8EFG6</accession>
<dbReference type="PANTHER" id="PTHR13847:SF289">
    <property type="entry name" value="GLYCINE OXIDASE"/>
    <property type="match status" value="1"/>
</dbReference>
<keyword evidence="4" id="KW-1185">Reference proteome</keyword>
<dbReference type="RefSeq" id="WP_266122625.1">
    <property type="nucleotide sequence ID" value="NZ_JAJHNU010000001.1"/>
</dbReference>
<evidence type="ECO:0000259" key="2">
    <source>
        <dbReference type="Pfam" id="PF01266"/>
    </source>
</evidence>
<sequence>MKTDVIVLGAGIIGVSAALHLQKKGRKVVLVDRRGIGEETSSGNAGMLVRAGIRPYHFPKDPVLLARSITKQFGGFNYHPQFLLTHFPWLISYAWHSRAQSIEQISADMLPLIETCVTEHQALALEAGAQKLLHAAGWLTVYRSEKSFRRAVAAAQGMAKKYNLDFDVIERQQLAARFPIKVDKLQGGLYWRDPYSCSNPESLVKAYGALFERNGGVFIRADARNVTGQANQWRLSTPSTSIEAKEIVVALGAWSKEIYEPLGYRFPMVDKRGYHMHYKSSWPDSFHTPVTDMDHGYVLAPMEQGLRMTTGVELAARDAPYTPVQLKRLETIAKDIVDLGQRADSTAWMGTRPCFADMRPIVGAAQNHAGLWFCFGHNHVGFSVGPGCGKLLAEMMTGDTLFMNPLPFSPNRFS</sequence>